<dbReference type="Proteomes" id="UP000050535">
    <property type="component" value="Unassembled WGS sequence"/>
</dbReference>
<accession>A0A0P7GPI3</accession>
<dbReference type="InterPro" id="IPR000182">
    <property type="entry name" value="GNAT_dom"/>
</dbReference>
<feature type="domain" description="N-acetyltransferase" evidence="3">
    <location>
        <begin position="1"/>
        <end position="166"/>
    </location>
</feature>
<keyword evidence="5" id="KW-1185">Reference proteome</keyword>
<reference evidence="5" key="1">
    <citation type="submission" date="2013-11" db="EMBL/GenBank/DDBJ databases">
        <authorList>
            <person name="Hoang H.T."/>
            <person name="Killian M.L."/>
            <person name="Madson D.M."/>
            <person name="Arruda P.H.E."/>
            <person name="Sun D."/>
            <person name="Schwartz K.J."/>
            <person name="Yoon K."/>
        </authorList>
    </citation>
    <scope>NUCLEOTIDE SEQUENCE [LARGE SCALE GENOMIC DNA]</scope>
    <source>
        <strain evidence="5">CDK2</strain>
    </source>
</reference>
<keyword evidence="2" id="KW-0012">Acyltransferase</keyword>
<dbReference type="OrthoDB" id="125295at2157"/>
<evidence type="ECO:0000313" key="5">
    <source>
        <dbReference type="Proteomes" id="UP000050535"/>
    </source>
</evidence>
<evidence type="ECO:0000313" key="4">
    <source>
        <dbReference type="EMBL" id="KPN30886.1"/>
    </source>
</evidence>
<dbReference type="RefSeq" id="WP_054583694.1">
    <property type="nucleotide sequence ID" value="NZ_LGUC01000001.1"/>
</dbReference>
<dbReference type="GO" id="GO:0016747">
    <property type="term" value="F:acyltransferase activity, transferring groups other than amino-acyl groups"/>
    <property type="evidence" value="ECO:0007669"/>
    <property type="project" value="InterPro"/>
</dbReference>
<proteinExistence type="predicted"/>
<gene>
    <name evidence="4" type="ORF">SY89_01626</name>
</gene>
<evidence type="ECO:0000259" key="3">
    <source>
        <dbReference type="PROSITE" id="PS51186"/>
    </source>
</evidence>
<dbReference type="PROSITE" id="PS51186">
    <property type="entry name" value="GNAT"/>
    <property type="match status" value="1"/>
</dbReference>
<evidence type="ECO:0000256" key="2">
    <source>
        <dbReference type="ARBA" id="ARBA00023315"/>
    </source>
</evidence>
<keyword evidence="1 4" id="KW-0808">Transferase</keyword>
<dbReference type="EMBL" id="LGUC01000001">
    <property type="protein sequence ID" value="KPN30886.1"/>
    <property type="molecule type" value="Genomic_DNA"/>
</dbReference>
<dbReference type="InterPro" id="IPR043854">
    <property type="entry name" value="DUF5816"/>
</dbReference>
<protein>
    <submittedName>
        <fullName evidence="4">Putative acetyltransferase</fullName>
    </submittedName>
</protein>
<dbReference type="Pfam" id="PF00583">
    <property type="entry name" value="Acetyltransf_1"/>
    <property type="match status" value="1"/>
</dbReference>
<comment type="caution">
    <text evidence="4">The sequence shown here is derived from an EMBL/GenBank/DDBJ whole genome shotgun (WGS) entry which is preliminary data.</text>
</comment>
<sequence length="257" mass="28457">MHLRAARETDIPGIRDVANRSLAASYDDVLDSESRQMAVESWYGTEESSPGTIAEELADDHTIVIVAEDDGEIVGFVQAFVAGDSPRVGQIEWLHVRPDRRSEGTADQLLDRIESALHDAGAERIEARVIEANEAGVAFYEQYGYDPAHTRHVRLAGDRVAEVTLVGDRGPAASDDRTERRQTGDGETVVIAYDESERGSEGPFHPTYLDEERTEHYGWYCSVCGSLDVNVGTMDEFVCDDCGNRRRAMRWDAVYGG</sequence>
<dbReference type="SUPFAM" id="SSF55729">
    <property type="entry name" value="Acyl-CoA N-acyltransferases (Nat)"/>
    <property type="match status" value="1"/>
</dbReference>
<organism evidence="4 5">
    <name type="scientific">Halolamina pelagica</name>
    <dbReference type="NCBI Taxonomy" id="699431"/>
    <lineage>
        <taxon>Archaea</taxon>
        <taxon>Methanobacteriati</taxon>
        <taxon>Methanobacteriota</taxon>
        <taxon>Stenosarchaea group</taxon>
        <taxon>Halobacteria</taxon>
        <taxon>Halobacteriales</taxon>
        <taxon>Haloferacaceae</taxon>
    </lineage>
</organism>
<dbReference type="InterPro" id="IPR016181">
    <property type="entry name" value="Acyl_CoA_acyltransferase"/>
</dbReference>
<dbReference type="InterPro" id="IPR050832">
    <property type="entry name" value="Bact_Acetyltransf"/>
</dbReference>
<dbReference type="Gene3D" id="3.40.630.30">
    <property type="match status" value="1"/>
</dbReference>
<evidence type="ECO:0000256" key="1">
    <source>
        <dbReference type="ARBA" id="ARBA00022679"/>
    </source>
</evidence>
<dbReference type="STRING" id="699431.SY89_01626"/>
<dbReference type="PANTHER" id="PTHR43877">
    <property type="entry name" value="AMINOALKYLPHOSPHONATE N-ACETYLTRANSFERASE-RELATED-RELATED"/>
    <property type="match status" value="1"/>
</dbReference>
<dbReference type="AlphaFoldDB" id="A0A0P7GPI3"/>
<dbReference type="Pfam" id="PF19133">
    <property type="entry name" value="DUF5816"/>
    <property type="match status" value="1"/>
</dbReference>
<name>A0A0P7GPI3_9EURY</name>
<dbReference type="CDD" id="cd04301">
    <property type="entry name" value="NAT_SF"/>
    <property type="match status" value="1"/>
</dbReference>